<organism evidence="2 3">
    <name type="scientific">Romanomermis culicivorax</name>
    <name type="common">Nematode worm</name>
    <dbReference type="NCBI Taxonomy" id="13658"/>
    <lineage>
        <taxon>Eukaryota</taxon>
        <taxon>Metazoa</taxon>
        <taxon>Ecdysozoa</taxon>
        <taxon>Nematoda</taxon>
        <taxon>Enoplea</taxon>
        <taxon>Dorylaimia</taxon>
        <taxon>Mermithida</taxon>
        <taxon>Mermithoidea</taxon>
        <taxon>Mermithidae</taxon>
        <taxon>Romanomermis</taxon>
    </lineage>
</organism>
<feature type="transmembrane region" description="Helical" evidence="1">
    <location>
        <begin position="6"/>
        <end position="23"/>
    </location>
</feature>
<keyword evidence="2" id="KW-1185">Reference proteome</keyword>
<keyword evidence="1" id="KW-1133">Transmembrane helix</keyword>
<dbReference type="Proteomes" id="UP000887565">
    <property type="component" value="Unplaced"/>
</dbReference>
<dbReference type="WBParaSite" id="nRc.2.0.1.t35340-RA">
    <property type="protein sequence ID" value="nRc.2.0.1.t35340-RA"/>
    <property type="gene ID" value="nRc.2.0.1.g35340"/>
</dbReference>
<evidence type="ECO:0000313" key="2">
    <source>
        <dbReference type="Proteomes" id="UP000887565"/>
    </source>
</evidence>
<evidence type="ECO:0000256" key="1">
    <source>
        <dbReference type="SAM" id="Phobius"/>
    </source>
</evidence>
<accession>A0A915KAF3</accession>
<evidence type="ECO:0000313" key="3">
    <source>
        <dbReference type="WBParaSite" id="nRc.2.0.1.t35340-RA"/>
    </source>
</evidence>
<name>A0A915KAF3_ROMCU</name>
<reference evidence="3" key="1">
    <citation type="submission" date="2022-11" db="UniProtKB">
        <authorList>
            <consortium name="WormBaseParasite"/>
        </authorList>
    </citation>
    <scope>IDENTIFICATION</scope>
</reference>
<keyword evidence="1" id="KW-0472">Membrane</keyword>
<keyword evidence="1" id="KW-0812">Transmembrane</keyword>
<protein>
    <submittedName>
        <fullName evidence="3">Uncharacterized protein</fullName>
    </submittedName>
</protein>
<sequence>MSNGQTIQLIIPGLFIFLVLIHLERVAVVESWATRAASNTSAVLAAALVSGASKAGIEVGGTGIL</sequence>
<dbReference type="AlphaFoldDB" id="A0A915KAF3"/>
<proteinExistence type="predicted"/>